<gene>
    <name evidence="2" type="ORF">EAI_11908</name>
</gene>
<dbReference type="InParanoid" id="E2BTX5"/>
<evidence type="ECO:0000313" key="3">
    <source>
        <dbReference type="Proteomes" id="UP000008237"/>
    </source>
</evidence>
<dbReference type="EMBL" id="GL450531">
    <property type="protein sequence ID" value="EFN80874.1"/>
    <property type="molecule type" value="Genomic_DNA"/>
</dbReference>
<dbReference type="AlphaFoldDB" id="E2BTX5"/>
<evidence type="ECO:0000313" key="2">
    <source>
        <dbReference type="EMBL" id="EFN80874.1"/>
    </source>
</evidence>
<proteinExistence type="predicted"/>
<reference evidence="2 3" key="1">
    <citation type="journal article" date="2010" name="Science">
        <title>Genomic comparison of the ants Camponotus floridanus and Harpegnathos saltator.</title>
        <authorList>
            <person name="Bonasio R."/>
            <person name="Zhang G."/>
            <person name="Ye C."/>
            <person name="Mutti N.S."/>
            <person name="Fang X."/>
            <person name="Qin N."/>
            <person name="Donahue G."/>
            <person name="Yang P."/>
            <person name="Li Q."/>
            <person name="Li C."/>
            <person name="Zhang P."/>
            <person name="Huang Z."/>
            <person name="Berger S.L."/>
            <person name="Reinberg D."/>
            <person name="Wang J."/>
            <person name="Liebig J."/>
        </authorList>
    </citation>
    <scope>NUCLEOTIDE SEQUENCE [LARGE SCALE GENOMIC DNA]</scope>
    <source>
        <strain evidence="2 3">R22 G/1</strain>
    </source>
</reference>
<sequence>MHDLLDMERQQVEFHCRDFPDRSGSGHPVYRWDKSWRGFATGGEMSSPSPSPSSPADDIDLEVFLNAPTVYICFGSRMGRVDMRGMHRLLKDTPPHRLALLQAHLDLDEDTGGEEEDDDEEEGEERPADREITSIADHAIALVRTRVLRPAEEPTKEFVPIRLKVLIGSESDTSLELFLPSKNRRHRVSRSSEDDSSLDSTDVNSNDGDCQDLEWFDLKGKQLNIMAKP</sequence>
<feature type="region of interest" description="Disordered" evidence="1">
    <location>
        <begin position="106"/>
        <end position="132"/>
    </location>
</feature>
<name>E2BTX5_HARSA</name>
<dbReference type="Proteomes" id="UP000008237">
    <property type="component" value="Unassembled WGS sequence"/>
</dbReference>
<protein>
    <submittedName>
        <fullName evidence="2">Uncharacterized protein</fullName>
    </submittedName>
</protein>
<feature type="compositionally biased region" description="Acidic residues" evidence="1">
    <location>
        <begin position="107"/>
        <end position="124"/>
    </location>
</feature>
<organism evidence="3">
    <name type="scientific">Harpegnathos saltator</name>
    <name type="common">Jerdon's jumping ant</name>
    <dbReference type="NCBI Taxonomy" id="610380"/>
    <lineage>
        <taxon>Eukaryota</taxon>
        <taxon>Metazoa</taxon>
        <taxon>Ecdysozoa</taxon>
        <taxon>Arthropoda</taxon>
        <taxon>Hexapoda</taxon>
        <taxon>Insecta</taxon>
        <taxon>Pterygota</taxon>
        <taxon>Neoptera</taxon>
        <taxon>Endopterygota</taxon>
        <taxon>Hymenoptera</taxon>
        <taxon>Apocrita</taxon>
        <taxon>Aculeata</taxon>
        <taxon>Formicoidea</taxon>
        <taxon>Formicidae</taxon>
        <taxon>Ponerinae</taxon>
        <taxon>Ponerini</taxon>
        <taxon>Harpegnathos</taxon>
    </lineage>
</organism>
<accession>E2BTX5</accession>
<evidence type="ECO:0000256" key="1">
    <source>
        <dbReference type="SAM" id="MobiDB-lite"/>
    </source>
</evidence>
<keyword evidence="3" id="KW-1185">Reference proteome</keyword>
<feature type="region of interest" description="Disordered" evidence="1">
    <location>
        <begin position="184"/>
        <end position="209"/>
    </location>
</feature>